<dbReference type="GO" id="GO:0016717">
    <property type="term" value="F:oxidoreductase activity, acting on paired donors, with oxidation of a pair of donors resulting in the reduction of molecular oxygen to two molecules of water"/>
    <property type="evidence" value="ECO:0007669"/>
    <property type="project" value="UniProtKB-ARBA"/>
</dbReference>
<dbReference type="SUPFAM" id="SSF55856">
    <property type="entry name" value="Cytochrome b5-like heme/steroid binding domain"/>
    <property type="match status" value="1"/>
</dbReference>
<proteinExistence type="predicted"/>
<dbReference type="GO" id="GO:0006636">
    <property type="term" value="P:unsaturated fatty acid biosynthetic process"/>
    <property type="evidence" value="ECO:0007669"/>
    <property type="project" value="UniProtKB-ARBA"/>
</dbReference>
<feature type="domain" description="Cytochrome b5 heme-binding" evidence="5">
    <location>
        <begin position="31"/>
        <end position="89"/>
    </location>
</feature>
<dbReference type="InterPro" id="IPR036400">
    <property type="entry name" value="Cyt_B5-like_heme/steroid_sf"/>
</dbReference>
<dbReference type="SMART" id="SM01117">
    <property type="entry name" value="Cyt-b5"/>
    <property type="match status" value="1"/>
</dbReference>
<dbReference type="GO" id="GO:0020037">
    <property type="term" value="F:heme binding"/>
    <property type="evidence" value="ECO:0007669"/>
    <property type="project" value="InterPro"/>
</dbReference>
<dbReference type="GO" id="GO:0042759">
    <property type="term" value="P:long-chain fatty acid biosynthetic process"/>
    <property type="evidence" value="ECO:0007669"/>
    <property type="project" value="UniProtKB-ARBA"/>
</dbReference>
<dbReference type="InterPro" id="IPR018506">
    <property type="entry name" value="Cyt_B5_heme-BS"/>
</dbReference>
<dbReference type="PROSITE" id="PS50255">
    <property type="entry name" value="CYTOCHROME_B5_2"/>
    <property type="match status" value="1"/>
</dbReference>
<dbReference type="OrthoDB" id="260519at2759"/>
<keyword evidence="4" id="KW-1133">Transmembrane helix</keyword>
<dbReference type="OMA" id="GGAFWIE"/>
<gene>
    <name evidence="6" type="ORF">ACA1_186740</name>
</gene>
<dbReference type="InterPro" id="IPR012171">
    <property type="entry name" value="Fatty_acid_desaturase"/>
</dbReference>
<dbReference type="PIRSF" id="PIRSF015921">
    <property type="entry name" value="FA_sphinglp_des"/>
    <property type="match status" value="1"/>
</dbReference>
<dbReference type="CDD" id="cd03506">
    <property type="entry name" value="Delta6-FADS-like"/>
    <property type="match status" value="1"/>
</dbReference>
<evidence type="ECO:0000256" key="1">
    <source>
        <dbReference type="ARBA" id="ARBA00022617"/>
    </source>
</evidence>
<dbReference type="GO" id="GO:0046872">
    <property type="term" value="F:metal ion binding"/>
    <property type="evidence" value="ECO:0007669"/>
    <property type="project" value="UniProtKB-KW"/>
</dbReference>
<keyword evidence="4" id="KW-0812">Transmembrane</keyword>
<protein>
    <submittedName>
        <fullName evidence="6">Fatty acid desaturase subfamily protein</fullName>
    </submittedName>
</protein>
<dbReference type="Pfam" id="PF00487">
    <property type="entry name" value="FA_desaturase"/>
    <property type="match status" value="1"/>
</dbReference>
<dbReference type="PRINTS" id="PR00363">
    <property type="entry name" value="CYTOCHROMEB5"/>
</dbReference>
<keyword evidence="1" id="KW-0349">Heme</keyword>
<dbReference type="PANTHER" id="PTHR19353">
    <property type="entry name" value="FATTY ACID DESATURASE 2"/>
    <property type="match status" value="1"/>
</dbReference>
<dbReference type="KEGG" id="acan:ACA1_186740"/>
<evidence type="ECO:0000256" key="3">
    <source>
        <dbReference type="ARBA" id="ARBA00023004"/>
    </source>
</evidence>
<evidence type="ECO:0000256" key="2">
    <source>
        <dbReference type="ARBA" id="ARBA00022723"/>
    </source>
</evidence>
<dbReference type="GO" id="GO:0016020">
    <property type="term" value="C:membrane"/>
    <property type="evidence" value="ECO:0007669"/>
    <property type="project" value="TreeGrafter"/>
</dbReference>
<keyword evidence="3" id="KW-0408">Iron</keyword>
<organism evidence="6 7">
    <name type="scientific">Acanthamoeba castellanii (strain ATCC 30010 / Neff)</name>
    <dbReference type="NCBI Taxonomy" id="1257118"/>
    <lineage>
        <taxon>Eukaryota</taxon>
        <taxon>Amoebozoa</taxon>
        <taxon>Discosea</taxon>
        <taxon>Longamoebia</taxon>
        <taxon>Centramoebida</taxon>
        <taxon>Acanthamoebidae</taxon>
        <taxon>Acanthamoeba</taxon>
    </lineage>
</organism>
<dbReference type="RefSeq" id="XP_004342569.1">
    <property type="nucleotide sequence ID" value="XM_004342520.1"/>
</dbReference>
<keyword evidence="4" id="KW-0472">Membrane</keyword>
<dbReference type="AlphaFoldDB" id="L8H5B9"/>
<keyword evidence="7" id="KW-1185">Reference proteome</keyword>
<dbReference type="Pfam" id="PF00173">
    <property type="entry name" value="Cyt-b5"/>
    <property type="match status" value="1"/>
</dbReference>
<name>L8H5B9_ACACF</name>
<evidence type="ECO:0000256" key="4">
    <source>
        <dbReference type="SAM" id="Phobius"/>
    </source>
</evidence>
<feature type="transmembrane region" description="Helical" evidence="4">
    <location>
        <begin position="131"/>
        <end position="150"/>
    </location>
</feature>
<evidence type="ECO:0000313" key="6">
    <source>
        <dbReference type="EMBL" id="ELR20375.1"/>
    </source>
</evidence>
<dbReference type="InterPro" id="IPR005804">
    <property type="entry name" value="FA_desaturase_dom"/>
</dbReference>
<keyword evidence="2" id="KW-0479">Metal-binding</keyword>
<reference evidence="6 7" key="1">
    <citation type="journal article" date="2013" name="Genome Biol.">
        <title>Genome of Acanthamoeba castellanii highlights extensive lateral gene transfer and early evolution of tyrosine kinase signaling.</title>
        <authorList>
            <person name="Clarke M."/>
            <person name="Lohan A.J."/>
            <person name="Liu B."/>
            <person name="Lagkouvardos I."/>
            <person name="Roy S."/>
            <person name="Zafar N."/>
            <person name="Bertelli C."/>
            <person name="Schilde C."/>
            <person name="Kianianmomeni A."/>
            <person name="Burglin T.R."/>
            <person name="Frech C."/>
            <person name="Turcotte B."/>
            <person name="Kopec K.O."/>
            <person name="Synnott J.M."/>
            <person name="Choo C."/>
            <person name="Paponov I."/>
            <person name="Finkler A."/>
            <person name="Soon Heng Tan C."/>
            <person name="Hutchins A.P."/>
            <person name="Weinmeier T."/>
            <person name="Rattei T."/>
            <person name="Chu J.S."/>
            <person name="Gimenez G."/>
            <person name="Irimia M."/>
            <person name="Rigden D.J."/>
            <person name="Fitzpatrick D.A."/>
            <person name="Lorenzo-Morales J."/>
            <person name="Bateman A."/>
            <person name="Chiu C.H."/>
            <person name="Tang P."/>
            <person name="Hegemann P."/>
            <person name="Fromm H."/>
            <person name="Raoult D."/>
            <person name="Greub G."/>
            <person name="Miranda-Saavedra D."/>
            <person name="Chen N."/>
            <person name="Nash P."/>
            <person name="Ginger M.L."/>
            <person name="Horn M."/>
            <person name="Schaap P."/>
            <person name="Caler L."/>
            <person name="Loftus B."/>
        </authorList>
    </citation>
    <scope>NUCLEOTIDE SEQUENCE [LARGE SCALE GENOMIC DNA]</scope>
    <source>
        <strain evidence="6 7">Neff</strain>
    </source>
</reference>
<evidence type="ECO:0000259" key="5">
    <source>
        <dbReference type="PROSITE" id="PS50255"/>
    </source>
</evidence>
<dbReference type="PROSITE" id="PS00191">
    <property type="entry name" value="CYTOCHROME_B5_1"/>
    <property type="match status" value="1"/>
</dbReference>
<dbReference type="EMBL" id="KB007920">
    <property type="protein sequence ID" value="ELR20375.1"/>
    <property type="molecule type" value="Genomic_DNA"/>
</dbReference>
<dbReference type="VEuPathDB" id="AmoebaDB:ACA1_186740"/>
<dbReference type="InterPro" id="IPR001199">
    <property type="entry name" value="Cyt_B5-like_heme/steroid-bd"/>
</dbReference>
<evidence type="ECO:0000313" key="7">
    <source>
        <dbReference type="Proteomes" id="UP000011083"/>
    </source>
</evidence>
<accession>L8H5B9</accession>
<sequence>MATTTKTGEKSGAVKRFRKNAYAPVASKLWAIHGQYYDLASFIDSHPGGSEMLLLGRGRDCTEMFESVHALSKRNVHALLAKYKVETPEGAPPPPVELFAWQPDGFYSVLSQRVRKHFEQTDGNYKATTAYWFKVTAFFVSWLALISYAYSIGSLYAGLLAGFVMNMIGFTVMHDGSHYGISKNPLVNRVLHTLWSDWNLWSHFLWLRHHTYGHHSYTGVYRRDPDLVNGQVFFRKHSESPFQAQHTQQWWVTYVLLWFLPNQHVGQSLLYLRAWIVKTVFGVPLERISAIDLLASTAIYVPSLYFHLVLPFQLLPTSAALTMMALYWSGQGLGYALNIIPNHDTYETHSLVSVPSNGLRDWGEQQLLGSGNHTTDGGLWSTIVATLWGGMNFQIEHHLFPSVSHVHYPAISKIVRETCAEFNLPYTTHSWFHAIRSFGKMLVALSLRSSYRPSDAPPPKQRKQD</sequence>
<dbReference type="PANTHER" id="PTHR19353:SF19">
    <property type="entry name" value="DELTA(5) FATTY ACID DESATURASE C-RELATED"/>
    <property type="match status" value="1"/>
</dbReference>
<dbReference type="GeneID" id="14921230"/>
<dbReference type="Gene3D" id="3.10.120.10">
    <property type="entry name" value="Cytochrome b5-like heme/steroid binding domain"/>
    <property type="match status" value="1"/>
</dbReference>
<dbReference type="Proteomes" id="UP000011083">
    <property type="component" value="Unassembled WGS sequence"/>
</dbReference>
<dbReference type="STRING" id="1257118.L8H5B9"/>